<dbReference type="EMBL" id="CP034235">
    <property type="protein sequence ID" value="QGQ94737.1"/>
    <property type="molecule type" value="Genomic_DNA"/>
</dbReference>
<dbReference type="AlphaFoldDB" id="A0A6B8RFL8"/>
<dbReference type="OrthoDB" id="1690737at2"/>
<name>A0A6B8RFL8_9BACL</name>
<evidence type="ECO:0000313" key="1">
    <source>
        <dbReference type="EMBL" id="QGQ94737.1"/>
    </source>
</evidence>
<gene>
    <name evidence="1" type="ORF">EHS13_07500</name>
</gene>
<accession>A0A6B8RFL8</accession>
<dbReference type="RefSeq" id="WP_155699743.1">
    <property type="nucleotide sequence ID" value="NZ_CP034235.1"/>
</dbReference>
<dbReference type="KEGG" id="ppsc:EHS13_07500"/>
<organism evidence="1 2">
    <name type="scientific">Paenibacillus psychroresistens</name>
    <dbReference type="NCBI Taxonomy" id="1778678"/>
    <lineage>
        <taxon>Bacteria</taxon>
        <taxon>Bacillati</taxon>
        <taxon>Bacillota</taxon>
        <taxon>Bacilli</taxon>
        <taxon>Bacillales</taxon>
        <taxon>Paenibacillaceae</taxon>
        <taxon>Paenibacillus</taxon>
    </lineage>
</organism>
<sequence length="152" mass="17272">MLIDVKGQVTPVNSRSHITYSFDLRQPIGKLNIRFSYHPKRLEDPERSKEMILASIEKYSGLENSDLEQAKWESFLPLTNLITLSVDDPQGHRGAGHRHDPEQLIRLSEHQASPGFVSGPIIEGIWKVTLSLHGIVSELCSYELQIWQEEGL</sequence>
<keyword evidence="2" id="KW-1185">Reference proteome</keyword>
<dbReference type="Proteomes" id="UP000426246">
    <property type="component" value="Chromosome"/>
</dbReference>
<evidence type="ECO:0000313" key="2">
    <source>
        <dbReference type="Proteomes" id="UP000426246"/>
    </source>
</evidence>
<protein>
    <submittedName>
        <fullName evidence="1">Uncharacterized protein</fullName>
    </submittedName>
</protein>
<reference evidence="2" key="1">
    <citation type="submission" date="2018-11" db="EMBL/GenBank/DDBJ databases">
        <title>Complete genome sequence of Paenibacillus sp. ML311-T8.</title>
        <authorList>
            <person name="Nam Y.-D."/>
            <person name="Kang J."/>
            <person name="Chung W.-H."/>
            <person name="Park Y.S."/>
        </authorList>
    </citation>
    <scope>NUCLEOTIDE SEQUENCE [LARGE SCALE GENOMIC DNA]</scope>
    <source>
        <strain evidence="2">ML311-T8</strain>
    </source>
</reference>
<proteinExistence type="predicted"/>